<proteinExistence type="predicted"/>
<keyword evidence="4" id="KW-1185">Reference proteome</keyword>
<feature type="compositionally biased region" description="Polar residues" evidence="1">
    <location>
        <begin position="1"/>
        <end position="40"/>
    </location>
</feature>
<evidence type="ECO:0000313" key="4">
    <source>
        <dbReference type="Proteomes" id="UP001385951"/>
    </source>
</evidence>
<comment type="caution">
    <text evidence="3">The sequence shown here is derived from an EMBL/GenBank/DDBJ whole genome shotgun (WGS) entry which is preliminary data.</text>
</comment>
<feature type="region of interest" description="Disordered" evidence="1">
    <location>
        <begin position="1"/>
        <end position="44"/>
    </location>
</feature>
<keyword evidence="2" id="KW-0472">Membrane</keyword>
<accession>A0AAW0G876</accession>
<feature type="transmembrane region" description="Helical" evidence="2">
    <location>
        <begin position="154"/>
        <end position="172"/>
    </location>
</feature>
<reference evidence="3 4" key="1">
    <citation type="submission" date="2022-09" db="EMBL/GenBank/DDBJ databases">
        <authorList>
            <person name="Palmer J.M."/>
        </authorList>
    </citation>
    <scope>NUCLEOTIDE SEQUENCE [LARGE SCALE GENOMIC DNA]</scope>
    <source>
        <strain evidence="3 4">DSM 7382</strain>
    </source>
</reference>
<organism evidence="3 4">
    <name type="scientific">Cerrena zonata</name>
    <dbReference type="NCBI Taxonomy" id="2478898"/>
    <lineage>
        <taxon>Eukaryota</taxon>
        <taxon>Fungi</taxon>
        <taxon>Dikarya</taxon>
        <taxon>Basidiomycota</taxon>
        <taxon>Agaricomycotina</taxon>
        <taxon>Agaricomycetes</taxon>
        <taxon>Polyporales</taxon>
        <taxon>Cerrenaceae</taxon>
        <taxon>Cerrena</taxon>
    </lineage>
</organism>
<dbReference type="Proteomes" id="UP001385951">
    <property type="component" value="Unassembled WGS sequence"/>
</dbReference>
<evidence type="ECO:0000256" key="2">
    <source>
        <dbReference type="SAM" id="Phobius"/>
    </source>
</evidence>
<feature type="compositionally biased region" description="Basic and acidic residues" evidence="1">
    <location>
        <begin position="374"/>
        <end position="409"/>
    </location>
</feature>
<feature type="transmembrane region" description="Helical" evidence="2">
    <location>
        <begin position="184"/>
        <end position="205"/>
    </location>
</feature>
<dbReference type="PANTHER" id="PTHR42024:SF1">
    <property type="entry name" value="AMINO ACID PERMEASE_ SLC12A DOMAIN-CONTAINING PROTEIN"/>
    <property type="match status" value="1"/>
</dbReference>
<gene>
    <name evidence="3" type="ORF">QCA50_011192</name>
</gene>
<protein>
    <submittedName>
        <fullName evidence="3">Uncharacterized protein</fullName>
    </submittedName>
</protein>
<evidence type="ECO:0000256" key="1">
    <source>
        <dbReference type="SAM" id="MobiDB-lite"/>
    </source>
</evidence>
<keyword evidence="2" id="KW-1133">Transmembrane helix</keyword>
<feature type="region of interest" description="Disordered" evidence="1">
    <location>
        <begin position="361"/>
        <end position="452"/>
    </location>
</feature>
<dbReference type="PANTHER" id="PTHR42024">
    <property type="entry name" value="AMINO ACID PERMEASE_ SLC12A DOMAIN-CONTAINING PROTEIN"/>
    <property type="match status" value="1"/>
</dbReference>
<sequence>MQDPSVNTSYASTPEGPSSNTSSSRTRVPSTHSTHKSIPSHSEKHANEPNLMIAYHDETSPPPLNYTLRTKSRERYIIVFFGLLFLEAGILPLILFYSLMWGAHLSITKNLAIITSLIGTVSGFKVAQRTYFLWLKNDHETRRPIGAGRWGLDFTHILINIGLAAFFVPLIIGSSLTPASPPTVAMALPCFMLAFCIPMLISGLFPSHFRLPFRVSSFPPRHPLPPLTYTLIEDVIAVDGGGGLEFRQAWRYRYEASLVMRTLLRDLALFWGISGVLIAIALIIVAWMTSHDIGYGLGYGMPWLWAFVSTAITIAWVRRELEREKKEWGDLVHVHREKPLHLVESRVDREAFERMIARRSSTHVHRVPEPTQYADRHANVPGERRTKSDGQVDVSRERDVEQEKKRSVSEKNVSSTFPSSSSTSPTPDPTPIVAEAFTQSPGEYGPRSDEHV</sequence>
<feature type="compositionally biased region" description="Low complexity" evidence="1">
    <location>
        <begin position="414"/>
        <end position="425"/>
    </location>
</feature>
<evidence type="ECO:0000313" key="3">
    <source>
        <dbReference type="EMBL" id="KAK7685846.1"/>
    </source>
</evidence>
<keyword evidence="2" id="KW-0812">Transmembrane</keyword>
<dbReference type="EMBL" id="JASBNA010000019">
    <property type="protein sequence ID" value="KAK7685846.1"/>
    <property type="molecule type" value="Genomic_DNA"/>
</dbReference>
<feature type="transmembrane region" description="Helical" evidence="2">
    <location>
        <begin position="76"/>
        <end position="99"/>
    </location>
</feature>
<feature type="transmembrane region" description="Helical" evidence="2">
    <location>
        <begin position="300"/>
        <end position="317"/>
    </location>
</feature>
<feature type="transmembrane region" description="Helical" evidence="2">
    <location>
        <begin position="111"/>
        <end position="134"/>
    </location>
</feature>
<feature type="transmembrane region" description="Helical" evidence="2">
    <location>
        <begin position="267"/>
        <end position="288"/>
    </location>
</feature>
<name>A0AAW0G876_9APHY</name>
<dbReference type="AlphaFoldDB" id="A0AAW0G876"/>